<feature type="transmembrane region" description="Helical" evidence="6">
    <location>
        <begin position="109"/>
        <end position="128"/>
    </location>
</feature>
<feature type="transmembrane region" description="Helical" evidence="6">
    <location>
        <begin position="361"/>
        <end position="383"/>
    </location>
</feature>
<name>A0A194S6R3_RHOGW</name>
<evidence type="ECO:0000313" key="7">
    <source>
        <dbReference type="EMBL" id="KPV76418.1"/>
    </source>
</evidence>
<dbReference type="Pfam" id="PF07690">
    <property type="entry name" value="MFS_1"/>
    <property type="match status" value="1"/>
</dbReference>
<keyword evidence="2" id="KW-0813">Transport</keyword>
<keyword evidence="5 6" id="KW-0472">Membrane</keyword>
<dbReference type="PANTHER" id="PTHR43791:SF48">
    <property type="entry name" value="TRANSPORTER, PUTATIVE (AFU_ORTHOLOGUE AFUA_4G01000)-RELATED"/>
    <property type="match status" value="1"/>
</dbReference>
<dbReference type="FunFam" id="1.20.1250.20:FF:000013">
    <property type="entry name" value="MFS general substrate transporter"/>
    <property type="match status" value="1"/>
</dbReference>
<dbReference type="STRING" id="578459.A0A194S6R3"/>
<dbReference type="GeneID" id="28976780"/>
<gene>
    <name evidence="7" type="ORF">RHOBADRAFT_52429</name>
</gene>
<dbReference type="InterPro" id="IPR011701">
    <property type="entry name" value="MFS"/>
</dbReference>
<dbReference type="RefSeq" id="XP_018272467.1">
    <property type="nucleotide sequence ID" value="XM_018416332.1"/>
</dbReference>
<dbReference type="PANTHER" id="PTHR43791">
    <property type="entry name" value="PERMEASE-RELATED"/>
    <property type="match status" value="1"/>
</dbReference>
<feature type="transmembrane region" description="Helical" evidence="6">
    <location>
        <begin position="78"/>
        <end position="97"/>
    </location>
</feature>
<evidence type="ECO:0000256" key="5">
    <source>
        <dbReference type="ARBA" id="ARBA00023136"/>
    </source>
</evidence>
<evidence type="ECO:0000256" key="6">
    <source>
        <dbReference type="SAM" id="Phobius"/>
    </source>
</evidence>
<dbReference type="InterPro" id="IPR036259">
    <property type="entry name" value="MFS_trans_sf"/>
</dbReference>
<feature type="transmembrane region" description="Helical" evidence="6">
    <location>
        <begin position="134"/>
        <end position="156"/>
    </location>
</feature>
<dbReference type="GO" id="GO:0016020">
    <property type="term" value="C:membrane"/>
    <property type="evidence" value="ECO:0007669"/>
    <property type="project" value="UniProtKB-SubCell"/>
</dbReference>
<feature type="transmembrane region" description="Helical" evidence="6">
    <location>
        <begin position="395"/>
        <end position="418"/>
    </location>
</feature>
<feature type="transmembrane region" description="Helical" evidence="6">
    <location>
        <begin position="203"/>
        <end position="223"/>
    </location>
</feature>
<evidence type="ECO:0000256" key="1">
    <source>
        <dbReference type="ARBA" id="ARBA00004141"/>
    </source>
</evidence>
<sequence length="493" mass="54386">MSGSFHGEYADEKAVIEQVEQIATGRAEIDPVAEKRLLRKLDLIILPQVTLLFLLNFIDRNASAAGFQKDLKLSVPKYEYNVALMVFYIFYIIGEIPSNLVLKKVGSKWLSFLCMAFGAVTIGSAWVHNFQTFLGVRILLGIFEGGVIPGIVYLLTRFYTRQELAFRVGVFLSLGPGLSGAFGGLLAAGFLNASVGSLRTWQKIFVCEGIITCGYGIISFFIIPTSPESTRWLNEEERALAVRRLEIEHLGQVHEKTTTKAVLKAIANPFTWACTFAYGFINVIVQGTSLFLPTIIAGLGKYTTTEVQLRSVPPYIVSAVWAVGVSYICWKTKRHGLCIASSVVLSIIGYIMFLASDNPKVLYGASFLTFTGALPCGPFFLAWATANAGSPTARAVTAAIVPAWGSWGSMACTWLYFYVELLLPQYKPRYIPGNSFNVASGACAALIAIGLTLYCQWENRQRDAGRRDHRLEGLTPEQARDLGYRHPSYRLLI</sequence>
<feature type="transmembrane region" description="Helical" evidence="6">
    <location>
        <begin position="312"/>
        <end position="330"/>
    </location>
</feature>
<organism evidence="7 8">
    <name type="scientific">Rhodotorula graminis (strain WP1)</name>
    <dbReference type="NCBI Taxonomy" id="578459"/>
    <lineage>
        <taxon>Eukaryota</taxon>
        <taxon>Fungi</taxon>
        <taxon>Dikarya</taxon>
        <taxon>Basidiomycota</taxon>
        <taxon>Pucciniomycotina</taxon>
        <taxon>Microbotryomycetes</taxon>
        <taxon>Sporidiobolales</taxon>
        <taxon>Sporidiobolaceae</taxon>
        <taxon>Rhodotorula</taxon>
    </lineage>
</organism>
<feature type="transmembrane region" description="Helical" evidence="6">
    <location>
        <begin position="168"/>
        <end position="191"/>
    </location>
</feature>
<comment type="subcellular location">
    <subcellularLocation>
        <location evidence="1">Membrane</location>
        <topology evidence="1">Multi-pass membrane protein</topology>
    </subcellularLocation>
</comment>
<evidence type="ECO:0000256" key="3">
    <source>
        <dbReference type="ARBA" id="ARBA00022692"/>
    </source>
</evidence>
<feature type="transmembrane region" description="Helical" evidence="6">
    <location>
        <begin position="270"/>
        <end position="292"/>
    </location>
</feature>
<dbReference type="Gene3D" id="1.20.1250.20">
    <property type="entry name" value="MFS general substrate transporter like domains"/>
    <property type="match status" value="2"/>
</dbReference>
<dbReference type="SUPFAM" id="SSF103473">
    <property type="entry name" value="MFS general substrate transporter"/>
    <property type="match status" value="1"/>
</dbReference>
<dbReference type="Proteomes" id="UP000053890">
    <property type="component" value="Unassembled WGS sequence"/>
</dbReference>
<accession>A0A194S6R3</accession>
<evidence type="ECO:0008006" key="9">
    <source>
        <dbReference type="Google" id="ProtNLM"/>
    </source>
</evidence>
<keyword evidence="3 6" id="KW-0812">Transmembrane</keyword>
<dbReference type="OMA" id="ITWALIK"/>
<dbReference type="EMBL" id="KQ474076">
    <property type="protein sequence ID" value="KPV76418.1"/>
    <property type="molecule type" value="Genomic_DNA"/>
</dbReference>
<reference evidence="7 8" key="1">
    <citation type="journal article" date="2015" name="Front. Microbiol.">
        <title>Genome sequence of the plant growth promoting endophytic yeast Rhodotorula graminis WP1.</title>
        <authorList>
            <person name="Firrincieli A."/>
            <person name="Otillar R."/>
            <person name="Salamov A."/>
            <person name="Schmutz J."/>
            <person name="Khan Z."/>
            <person name="Redman R.S."/>
            <person name="Fleck N.D."/>
            <person name="Lindquist E."/>
            <person name="Grigoriev I.V."/>
            <person name="Doty S.L."/>
        </authorList>
    </citation>
    <scope>NUCLEOTIDE SEQUENCE [LARGE SCALE GENOMIC DNA]</scope>
    <source>
        <strain evidence="7 8">WP1</strain>
    </source>
</reference>
<dbReference type="OrthoDB" id="2962993at2759"/>
<protein>
    <recommendedName>
        <fullName evidence="9">Major facilitator superfamily (MFS) profile domain-containing protein</fullName>
    </recommendedName>
</protein>
<evidence type="ECO:0000313" key="8">
    <source>
        <dbReference type="Proteomes" id="UP000053890"/>
    </source>
</evidence>
<keyword evidence="4 6" id="KW-1133">Transmembrane helix</keyword>
<evidence type="ECO:0000256" key="2">
    <source>
        <dbReference type="ARBA" id="ARBA00022448"/>
    </source>
</evidence>
<dbReference type="GO" id="GO:0022857">
    <property type="term" value="F:transmembrane transporter activity"/>
    <property type="evidence" value="ECO:0007669"/>
    <property type="project" value="InterPro"/>
</dbReference>
<proteinExistence type="predicted"/>
<evidence type="ECO:0000256" key="4">
    <source>
        <dbReference type="ARBA" id="ARBA00022989"/>
    </source>
</evidence>
<dbReference type="AlphaFoldDB" id="A0A194S6R3"/>
<feature type="transmembrane region" description="Helical" evidence="6">
    <location>
        <begin position="438"/>
        <end position="457"/>
    </location>
</feature>
<keyword evidence="8" id="KW-1185">Reference proteome</keyword>
<feature type="transmembrane region" description="Helical" evidence="6">
    <location>
        <begin position="337"/>
        <end position="355"/>
    </location>
</feature>